<dbReference type="EMBL" id="VSSQ01107993">
    <property type="protein sequence ID" value="MPN46928.1"/>
    <property type="molecule type" value="Genomic_DNA"/>
</dbReference>
<protein>
    <submittedName>
        <fullName evidence="1">Uncharacterized protein</fullName>
    </submittedName>
</protein>
<gene>
    <name evidence="1" type="ORF">SDC9_194527</name>
</gene>
<comment type="caution">
    <text evidence="1">The sequence shown here is derived from an EMBL/GenBank/DDBJ whole genome shotgun (WGS) entry which is preliminary data.</text>
</comment>
<reference evidence="1" key="1">
    <citation type="submission" date="2019-08" db="EMBL/GenBank/DDBJ databases">
        <authorList>
            <person name="Kucharzyk K."/>
            <person name="Murdoch R.W."/>
            <person name="Higgins S."/>
            <person name="Loffler F."/>
        </authorList>
    </citation>
    <scope>NUCLEOTIDE SEQUENCE</scope>
</reference>
<evidence type="ECO:0000313" key="1">
    <source>
        <dbReference type="EMBL" id="MPN46928.1"/>
    </source>
</evidence>
<accession>A0A645I6Q2</accession>
<proteinExistence type="predicted"/>
<name>A0A645I6Q2_9ZZZZ</name>
<organism evidence="1">
    <name type="scientific">bioreactor metagenome</name>
    <dbReference type="NCBI Taxonomy" id="1076179"/>
    <lineage>
        <taxon>unclassified sequences</taxon>
        <taxon>metagenomes</taxon>
        <taxon>ecological metagenomes</taxon>
    </lineage>
</organism>
<sequence length="75" mass="7334">MAQKGGAVHLGGGKDAPNAAYFVLGQAVGVQNIKEAAAGLLLGQKGVKQDPPVPGDDTTLHILVNGAGAGLHPVG</sequence>
<dbReference type="AlphaFoldDB" id="A0A645I6Q2"/>